<evidence type="ECO:0000313" key="2">
    <source>
        <dbReference type="EMBL" id="EPJ28316.1"/>
    </source>
</evidence>
<sequence>MTNNNTEKKPTLYLKKFTYHLIQIVDEFLEALEKPRKSLFSKEECEQALSTLIEELEKYKMNLDDLAMDPTHPLNNLVKLKETDLLK</sequence>
<proteinExistence type="predicted"/>
<reference evidence="2 3" key="1">
    <citation type="submission" date="2013-04" db="EMBL/GenBank/DDBJ databases">
        <title>Genome sequence of Chlamydia psittaci 99DC5.</title>
        <authorList>
            <person name="Huot-Creasy H."/>
            <person name="McCracken C.L."/>
            <person name="Humphries M."/>
            <person name="Sachse K."/>
            <person name="Laroucau K."/>
            <person name="Bavoil P."/>
            <person name="Myers G.S."/>
        </authorList>
    </citation>
    <scope>NUCLEOTIDE SEQUENCE [LARGE SCALE GENOMIC DNA]</scope>
    <source>
        <strain evidence="2 3">99DC5</strain>
    </source>
</reference>
<dbReference type="Proteomes" id="UP000014627">
    <property type="component" value="Unassembled WGS sequence"/>
</dbReference>
<dbReference type="RefSeq" id="WP_006342935.1">
    <property type="nucleotide sequence ID" value="NZ_KE356190.1"/>
</dbReference>
<gene>
    <name evidence="2" type="ORF">CP99DC5_0697</name>
</gene>
<keyword evidence="3" id="KW-1185">Reference proteome</keyword>
<organism evidence="2 3">
    <name type="scientific">Chlamydia psittaci 99DC5</name>
    <dbReference type="NCBI Taxonomy" id="1112251"/>
    <lineage>
        <taxon>Bacteria</taxon>
        <taxon>Pseudomonadati</taxon>
        <taxon>Chlamydiota</taxon>
        <taxon>Chlamydiia</taxon>
        <taxon>Chlamydiales</taxon>
        <taxon>Chlamydiaceae</taxon>
        <taxon>Chlamydia/Chlamydophila group</taxon>
        <taxon>Chlamydia</taxon>
    </lineage>
</organism>
<keyword evidence="1" id="KW-0175">Coiled coil</keyword>
<dbReference type="InterPro" id="IPR011249">
    <property type="entry name" value="Metalloenz_LuxS/M16"/>
</dbReference>
<dbReference type="SUPFAM" id="SSF63411">
    <property type="entry name" value="LuxS/MPP-like metallohydrolase"/>
    <property type="match status" value="1"/>
</dbReference>
<dbReference type="GeneID" id="12242715"/>
<dbReference type="EMBL" id="ATLC01000045">
    <property type="protein sequence ID" value="EPJ28316.1"/>
    <property type="molecule type" value="Genomic_DNA"/>
</dbReference>
<comment type="caution">
    <text evidence="2">The sequence shown here is derived from an EMBL/GenBank/DDBJ whole genome shotgun (WGS) entry which is preliminary data.</text>
</comment>
<accession>A0ABP2X6W1</accession>
<name>A0ABP2X6W1_CHLPS</name>
<protein>
    <submittedName>
        <fullName evidence="2">Uncharacterized protein</fullName>
    </submittedName>
</protein>
<feature type="coiled-coil region" evidence="1">
    <location>
        <begin position="42"/>
        <end position="69"/>
    </location>
</feature>
<evidence type="ECO:0000313" key="3">
    <source>
        <dbReference type="Proteomes" id="UP000014627"/>
    </source>
</evidence>
<evidence type="ECO:0000256" key="1">
    <source>
        <dbReference type="SAM" id="Coils"/>
    </source>
</evidence>